<name>A0A7W4Z8H2_9GAMM</name>
<dbReference type="GO" id="GO:0003677">
    <property type="term" value="F:DNA binding"/>
    <property type="evidence" value="ECO:0007669"/>
    <property type="project" value="InterPro"/>
</dbReference>
<dbReference type="EMBL" id="JACHWY010000004">
    <property type="protein sequence ID" value="MBB3048961.1"/>
    <property type="molecule type" value="Genomic_DNA"/>
</dbReference>
<evidence type="ECO:0000313" key="4">
    <source>
        <dbReference type="Proteomes" id="UP000537130"/>
    </source>
</evidence>
<keyword evidence="1" id="KW-0812">Transmembrane</keyword>
<evidence type="ECO:0000313" key="3">
    <source>
        <dbReference type="EMBL" id="MBB3048961.1"/>
    </source>
</evidence>
<keyword evidence="3" id="KW-0378">Hydrolase</keyword>
<feature type="transmembrane region" description="Helical" evidence="1">
    <location>
        <begin position="60"/>
        <end position="79"/>
    </location>
</feature>
<dbReference type="Proteomes" id="UP000537130">
    <property type="component" value="Unassembled WGS sequence"/>
</dbReference>
<accession>A0A7W4Z8H2</accession>
<reference evidence="3 4" key="1">
    <citation type="submission" date="2020-08" db="EMBL/GenBank/DDBJ databases">
        <title>Genomic Encyclopedia of Type Strains, Phase III (KMG-III): the genomes of soil and plant-associated and newly described type strains.</title>
        <authorList>
            <person name="Whitman W."/>
        </authorList>
    </citation>
    <scope>NUCLEOTIDE SEQUENCE [LARGE SCALE GENOMIC DNA]</scope>
    <source>
        <strain evidence="3 4">CECT 8654</strain>
    </source>
</reference>
<gene>
    <name evidence="3" type="ORF">FHR99_003235</name>
</gene>
<feature type="transmembrane region" description="Helical" evidence="1">
    <location>
        <begin position="85"/>
        <end position="103"/>
    </location>
</feature>
<evidence type="ECO:0000256" key="1">
    <source>
        <dbReference type="SAM" id="Phobius"/>
    </source>
</evidence>
<keyword evidence="1" id="KW-0472">Membrane</keyword>
<dbReference type="InterPro" id="IPR011335">
    <property type="entry name" value="Restrct_endonuc-II-like"/>
</dbReference>
<dbReference type="InterPro" id="IPR011856">
    <property type="entry name" value="tRNA_endonuc-like_dom_sf"/>
</dbReference>
<dbReference type="Pfam" id="PF04471">
    <property type="entry name" value="Mrr_cat"/>
    <property type="match status" value="1"/>
</dbReference>
<keyword evidence="1" id="KW-1133">Transmembrane helix</keyword>
<dbReference type="PANTHER" id="PTHR30015:SF6">
    <property type="entry name" value="SLL1429 PROTEIN"/>
    <property type="match status" value="1"/>
</dbReference>
<organism evidence="3 4">
    <name type="scientific">Litorivivens lipolytica</name>
    <dbReference type="NCBI Taxonomy" id="1524264"/>
    <lineage>
        <taxon>Bacteria</taxon>
        <taxon>Pseudomonadati</taxon>
        <taxon>Pseudomonadota</taxon>
        <taxon>Gammaproteobacteria</taxon>
        <taxon>Litorivivens</taxon>
    </lineage>
</organism>
<dbReference type="SUPFAM" id="SSF52980">
    <property type="entry name" value="Restriction endonuclease-like"/>
    <property type="match status" value="1"/>
</dbReference>
<keyword evidence="3" id="KW-0540">Nuclease</keyword>
<evidence type="ECO:0000259" key="2">
    <source>
        <dbReference type="Pfam" id="PF04471"/>
    </source>
</evidence>
<protein>
    <submittedName>
        <fullName evidence="3">Restriction endonuclease Mrr</fullName>
    </submittedName>
</protein>
<dbReference type="GO" id="GO:0009307">
    <property type="term" value="P:DNA restriction-modification system"/>
    <property type="evidence" value="ECO:0007669"/>
    <property type="project" value="InterPro"/>
</dbReference>
<feature type="domain" description="Restriction endonuclease type IV Mrr" evidence="2">
    <location>
        <begin position="210"/>
        <end position="316"/>
    </location>
</feature>
<proteinExistence type="predicted"/>
<sequence length="330" mass="35821">MLTVPTGETCPTCSGPLVRDTRSIITCPKCTPDEQPAPSDIHDAIEGESEIKEAIDIQEIVARIYIMVFIGSGIAAFGFDKDGAGVVFGLGVLIAIFWGAVAGSQQEEERKDELLQRQRKHIESVSKRYADVLARKRRQLIIKDDYGDIDDIAWKKEIETFVNKKVNPFPENAIDAKLGVHLSGNEIAEIVDQIARNAQESAQALPYEEAMDGIEYEHFCASLLQASGWDARVSQASGDQGIDIEARKEGVSVVIQCKKYSSPVGNKAVQEALSGKQFAGADYAVVVTNASFTPSAKKLAAASGAILLHHEQLVELETILKECSTTTVQA</sequence>
<keyword evidence="3" id="KW-0255">Endonuclease</keyword>
<dbReference type="InterPro" id="IPR052906">
    <property type="entry name" value="Type_IV_Methyl-Rstrct_Enzyme"/>
</dbReference>
<dbReference type="RefSeq" id="WP_183411751.1">
    <property type="nucleotide sequence ID" value="NZ_JACHWY010000004.1"/>
</dbReference>
<dbReference type="AlphaFoldDB" id="A0A7W4Z8H2"/>
<keyword evidence="4" id="KW-1185">Reference proteome</keyword>
<dbReference type="PANTHER" id="PTHR30015">
    <property type="entry name" value="MRR RESTRICTION SYSTEM PROTEIN"/>
    <property type="match status" value="1"/>
</dbReference>
<dbReference type="InterPro" id="IPR007560">
    <property type="entry name" value="Restrct_endonuc_IV_Mrr"/>
</dbReference>
<comment type="caution">
    <text evidence="3">The sequence shown here is derived from an EMBL/GenBank/DDBJ whole genome shotgun (WGS) entry which is preliminary data.</text>
</comment>
<dbReference type="GO" id="GO:0015666">
    <property type="term" value="F:restriction endodeoxyribonuclease activity"/>
    <property type="evidence" value="ECO:0007669"/>
    <property type="project" value="TreeGrafter"/>
</dbReference>
<dbReference type="Gene3D" id="3.40.1350.10">
    <property type="match status" value="1"/>
</dbReference>